<name>A0A0C9W2N1_SPHS4</name>
<organism evidence="2 3">
    <name type="scientific">Sphaerobolus stellatus (strain SS14)</name>
    <dbReference type="NCBI Taxonomy" id="990650"/>
    <lineage>
        <taxon>Eukaryota</taxon>
        <taxon>Fungi</taxon>
        <taxon>Dikarya</taxon>
        <taxon>Basidiomycota</taxon>
        <taxon>Agaricomycotina</taxon>
        <taxon>Agaricomycetes</taxon>
        <taxon>Phallomycetidae</taxon>
        <taxon>Geastrales</taxon>
        <taxon>Sphaerobolaceae</taxon>
        <taxon>Sphaerobolus</taxon>
    </lineage>
</organism>
<dbReference type="Proteomes" id="UP000054279">
    <property type="component" value="Unassembled WGS sequence"/>
</dbReference>
<feature type="compositionally biased region" description="Acidic residues" evidence="1">
    <location>
        <begin position="69"/>
        <end position="82"/>
    </location>
</feature>
<gene>
    <name evidence="2" type="ORF">M422DRAFT_250658</name>
</gene>
<keyword evidence="3" id="KW-1185">Reference proteome</keyword>
<proteinExistence type="predicted"/>
<dbReference type="HOGENOM" id="CLU_1636493_0_0_1"/>
<feature type="region of interest" description="Disordered" evidence="1">
    <location>
        <begin position="51"/>
        <end position="133"/>
    </location>
</feature>
<evidence type="ECO:0000256" key="1">
    <source>
        <dbReference type="SAM" id="MobiDB-lite"/>
    </source>
</evidence>
<dbReference type="EMBL" id="KN837110">
    <property type="protein sequence ID" value="KIJ45875.1"/>
    <property type="molecule type" value="Genomic_DNA"/>
</dbReference>
<sequence length="162" mass="17443">MQWLIPTLSPTLRDSTVSPSCQPLVPIPMGVQVVTAMKGCDKVMAGQVEQQPANVDDPMDGGLSQSDTDAQDDDAVMDDPDSLSDKDAVMKDCDEGVLNNDDNQVALPEDDAAQKDLSVSPESEEAAEQRVGQEKLIVRATLEAERTSRRASRGEIQSDISK</sequence>
<dbReference type="AlphaFoldDB" id="A0A0C9W2N1"/>
<reference evidence="2 3" key="1">
    <citation type="submission" date="2014-06" db="EMBL/GenBank/DDBJ databases">
        <title>Evolutionary Origins and Diversification of the Mycorrhizal Mutualists.</title>
        <authorList>
            <consortium name="DOE Joint Genome Institute"/>
            <consortium name="Mycorrhizal Genomics Consortium"/>
            <person name="Kohler A."/>
            <person name="Kuo A."/>
            <person name="Nagy L.G."/>
            <person name="Floudas D."/>
            <person name="Copeland A."/>
            <person name="Barry K.W."/>
            <person name="Cichocki N."/>
            <person name="Veneault-Fourrey C."/>
            <person name="LaButti K."/>
            <person name="Lindquist E.A."/>
            <person name="Lipzen A."/>
            <person name="Lundell T."/>
            <person name="Morin E."/>
            <person name="Murat C."/>
            <person name="Riley R."/>
            <person name="Ohm R."/>
            <person name="Sun H."/>
            <person name="Tunlid A."/>
            <person name="Henrissat B."/>
            <person name="Grigoriev I.V."/>
            <person name="Hibbett D.S."/>
            <person name="Martin F."/>
        </authorList>
    </citation>
    <scope>NUCLEOTIDE SEQUENCE [LARGE SCALE GENOMIC DNA]</scope>
    <source>
        <strain evidence="2 3">SS14</strain>
    </source>
</reference>
<accession>A0A0C9W2N1</accession>
<evidence type="ECO:0000313" key="2">
    <source>
        <dbReference type="EMBL" id="KIJ45875.1"/>
    </source>
</evidence>
<protein>
    <submittedName>
        <fullName evidence="2">Uncharacterized protein</fullName>
    </submittedName>
</protein>
<feature type="compositionally biased region" description="Basic and acidic residues" evidence="1">
    <location>
        <begin position="83"/>
        <end position="94"/>
    </location>
</feature>
<evidence type="ECO:0000313" key="3">
    <source>
        <dbReference type="Proteomes" id="UP000054279"/>
    </source>
</evidence>